<dbReference type="Proteomes" id="UP000036951">
    <property type="component" value="Unassembled WGS sequence"/>
</dbReference>
<evidence type="ECO:0000313" key="3">
    <source>
        <dbReference type="Proteomes" id="UP000036951"/>
    </source>
</evidence>
<gene>
    <name evidence="2" type="ORF">ACU52_11865</name>
</gene>
<reference evidence="2 3" key="1">
    <citation type="submission" date="2015-06" db="EMBL/GenBank/DDBJ databases">
        <title>Prevotella sp. 109, sp. nov., a novel member of the family Prevotellaceae isolated from human faeces.</title>
        <authorList>
            <person name="Shkoporov A.N."/>
            <person name="Chaplin A.V."/>
            <person name="Kafarskaia L.I."/>
            <person name="Efimov B.A."/>
        </authorList>
    </citation>
    <scope>NUCLEOTIDE SEQUENCE [LARGE SCALE GENOMIC DNA]</scope>
    <source>
        <strain evidence="2 3">109</strain>
    </source>
</reference>
<comment type="caution">
    <text evidence="2">The sequence shown here is derived from an EMBL/GenBank/DDBJ whole genome shotgun (WGS) entry which is preliminary data.</text>
</comment>
<keyword evidence="3" id="KW-1185">Reference proteome</keyword>
<evidence type="ECO:0000313" key="2">
    <source>
        <dbReference type="EMBL" id="KOO67730.1"/>
    </source>
</evidence>
<dbReference type="AlphaFoldDB" id="A0A8E1UPM3"/>
<sequence>MAALALLLVVHRRKINRSKKRLGEIERLTDRYRKEIDELSLSKDENERKIGSLSRKLDTLREQRAAIIGLGQRRYEEIIGGGNTAEWKKADFEAAVEYGRTLMPDDIAAIEKSHRRLTPYNTFFLMLPLAGLTDSDIQRAMNMTAGAVRTMKYRLRRSPLNSPRGGA</sequence>
<dbReference type="EMBL" id="LFQU01000027">
    <property type="protein sequence ID" value="KOO67730.1"/>
    <property type="molecule type" value="Genomic_DNA"/>
</dbReference>
<evidence type="ECO:0000256" key="1">
    <source>
        <dbReference type="SAM" id="Coils"/>
    </source>
</evidence>
<feature type="coiled-coil region" evidence="1">
    <location>
        <begin position="25"/>
        <end position="63"/>
    </location>
</feature>
<name>A0A8E1UPM3_9BACT</name>
<keyword evidence="1" id="KW-0175">Coiled coil</keyword>
<protein>
    <submittedName>
        <fullName evidence="2">Uncharacterized protein</fullName>
    </submittedName>
</protein>
<accession>A0A8E1UPM3</accession>
<proteinExistence type="predicted"/>
<organism evidence="2 3">
    <name type="scientific">Xylanibacter rarus</name>
    <dbReference type="NCBI Taxonomy" id="1676614"/>
    <lineage>
        <taxon>Bacteria</taxon>
        <taxon>Pseudomonadati</taxon>
        <taxon>Bacteroidota</taxon>
        <taxon>Bacteroidia</taxon>
        <taxon>Bacteroidales</taxon>
        <taxon>Prevotellaceae</taxon>
        <taxon>Xylanibacter</taxon>
    </lineage>
</organism>